<keyword evidence="2" id="KW-0067">ATP-binding</keyword>
<feature type="domain" description="AAA+ ATPase" evidence="1">
    <location>
        <begin position="31"/>
        <end position="146"/>
    </location>
</feature>
<dbReference type="InterPro" id="IPR027417">
    <property type="entry name" value="P-loop_NTPase"/>
</dbReference>
<sequence>MLNFLTERFVLLLTSLNIQYKRYFFHEIDFNDKLIGILGARGVGKTTFLLQYLKEIDIPLNKKLYISADSIEMSNLSLFELAKEFAAKGGKVLAIDEIHKYSDFAGHLKEIYDLLDIKVLFSGLSALRLEHAKADLSRRAVLYRINGLSFREFLELKTGKQFRSFSLKDVLENHMEIAYEILKSIKPLEYFKEYLQYGFYPFYFENPNTYYKKLEETINVVIESDLPLLFKIDPKNIVKLKKLVKLICFSKPYELNLSKLAQKIEINRHTLYRYIEYLNSGNILTSLKPKVKGDAIFTKPEKIYLNNTNLNYCYCKEQKIGTIRETFVVSQLRNFYDLSYPKKGDILINNQYLVEIGGKNKDFSQIEGSGYLFVDDIEVGYGRKVPLWLIGFLY</sequence>
<evidence type="ECO:0000313" key="3">
    <source>
        <dbReference type="Proteomes" id="UP000322876"/>
    </source>
</evidence>
<dbReference type="SMART" id="SM00382">
    <property type="entry name" value="AAA"/>
    <property type="match status" value="1"/>
</dbReference>
<dbReference type="Pfam" id="PF13635">
    <property type="entry name" value="DUF4143"/>
    <property type="match status" value="1"/>
</dbReference>
<protein>
    <submittedName>
        <fullName evidence="2">ATP-binding protein</fullName>
    </submittedName>
</protein>
<dbReference type="InterPro" id="IPR041682">
    <property type="entry name" value="AAA_14"/>
</dbReference>
<gene>
    <name evidence="2" type="ORF">FHQ18_00310</name>
</gene>
<organism evidence="2 3">
    <name type="scientific">Deferribacter autotrophicus</name>
    <dbReference type="NCBI Taxonomy" id="500465"/>
    <lineage>
        <taxon>Bacteria</taxon>
        <taxon>Pseudomonadati</taxon>
        <taxon>Deferribacterota</taxon>
        <taxon>Deferribacteres</taxon>
        <taxon>Deferribacterales</taxon>
        <taxon>Deferribacteraceae</taxon>
        <taxon>Deferribacter</taxon>
    </lineage>
</organism>
<reference evidence="2 3" key="1">
    <citation type="submission" date="2019-06" db="EMBL/GenBank/DDBJ databases">
        <title>Genomic insights into carbon and energy metabolism of Deferribacter autotrophicus revealed new metabolic traits in the phylum Deferribacteres.</title>
        <authorList>
            <person name="Slobodkin A.I."/>
            <person name="Slobodkina G.B."/>
            <person name="Allioux M."/>
            <person name="Alain K."/>
            <person name="Jebbar M."/>
            <person name="Shadrin V."/>
            <person name="Kublanov I.V."/>
            <person name="Toshchakov S.V."/>
            <person name="Bonch-Osmolovskaya E.A."/>
        </authorList>
    </citation>
    <scope>NUCLEOTIDE SEQUENCE [LARGE SCALE GENOMIC DNA]</scope>
    <source>
        <strain evidence="2 3">SL50</strain>
    </source>
</reference>
<keyword evidence="2" id="KW-0547">Nucleotide-binding</keyword>
<keyword evidence="3" id="KW-1185">Reference proteome</keyword>
<dbReference type="RefSeq" id="WP_149265175.1">
    <property type="nucleotide sequence ID" value="NZ_VFJB01000001.1"/>
</dbReference>
<dbReference type="SUPFAM" id="SSF52540">
    <property type="entry name" value="P-loop containing nucleoside triphosphate hydrolases"/>
    <property type="match status" value="1"/>
</dbReference>
<accession>A0A5A8F5D7</accession>
<dbReference type="Gene3D" id="3.40.50.300">
    <property type="entry name" value="P-loop containing nucleotide triphosphate hydrolases"/>
    <property type="match status" value="1"/>
</dbReference>
<proteinExistence type="predicted"/>
<dbReference type="InterPro" id="IPR025420">
    <property type="entry name" value="DUF4143"/>
</dbReference>
<dbReference type="Proteomes" id="UP000322876">
    <property type="component" value="Unassembled WGS sequence"/>
</dbReference>
<comment type="caution">
    <text evidence="2">The sequence shown here is derived from an EMBL/GenBank/DDBJ whole genome shotgun (WGS) entry which is preliminary data.</text>
</comment>
<dbReference type="InterPro" id="IPR003593">
    <property type="entry name" value="AAA+_ATPase"/>
</dbReference>
<dbReference type="GO" id="GO:0005524">
    <property type="term" value="F:ATP binding"/>
    <property type="evidence" value="ECO:0007669"/>
    <property type="project" value="UniProtKB-KW"/>
</dbReference>
<dbReference type="EMBL" id="VFJB01000001">
    <property type="protein sequence ID" value="KAA0259354.1"/>
    <property type="molecule type" value="Genomic_DNA"/>
</dbReference>
<dbReference type="Pfam" id="PF13173">
    <property type="entry name" value="AAA_14"/>
    <property type="match status" value="1"/>
</dbReference>
<dbReference type="OrthoDB" id="9768467at2"/>
<dbReference type="AlphaFoldDB" id="A0A5A8F5D7"/>
<evidence type="ECO:0000313" key="2">
    <source>
        <dbReference type="EMBL" id="KAA0259354.1"/>
    </source>
</evidence>
<evidence type="ECO:0000259" key="1">
    <source>
        <dbReference type="SMART" id="SM00382"/>
    </source>
</evidence>
<name>A0A5A8F5D7_9BACT</name>
<dbReference type="PANTHER" id="PTHR42990">
    <property type="entry name" value="ATPASE"/>
    <property type="match status" value="1"/>
</dbReference>
<dbReference type="PANTHER" id="PTHR42990:SF1">
    <property type="entry name" value="AAA+ ATPASE DOMAIN-CONTAINING PROTEIN"/>
    <property type="match status" value="1"/>
</dbReference>